<comment type="catalytic activity">
    <reaction evidence="1 6">
        <text>[protein]-peptidylproline (omega=180) = [protein]-peptidylproline (omega=0)</text>
        <dbReference type="Rhea" id="RHEA:16237"/>
        <dbReference type="Rhea" id="RHEA-COMP:10747"/>
        <dbReference type="Rhea" id="RHEA-COMP:10748"/>
        <dbReference type="ChEBI" id="CHEBI:83833"/>
        <dbReference type="ChEBI" id="CHEBI:83834"/>
        <dbReference type="EC" id="5.2.1.8"/>
    </reaction>
</comment>
<evidence type="ECO:0000259" key="8">
    <source>
        <dbReference type="PROSITE" id="PS50059"/>
    </source>
</evidence>
<dbReference type="GO" id="GO:0003755">
    <property type="term" value="F:peptidyl-prolyl cis-trans isomerase activity"/>
    <property type="evidence" value="ECO:0007669"/>
    <property type="project" value="UniProtKB-KW"/>
</dbReference>
<name>A0A087VVA9_9BIFI</name>
<dbReference type="PANTHER" id="PTHR43811">
    <property type="entry name" value="FKBP-TYPE PEPTIDYL-PROLYL CIS-TRANS ISOMERASE FKPA"/>
    <property type="match status" value="1"/>
</dbReference>
<accession>A0A087VVA9</accession>
<evidence type="ECO:0000256" key="1">
    <source>
        <dbReference type="ARBA" id="ARBA00000971"/>
    </source>
</evidence>
<organism evidence="9 10">
    <name type="scientific">Bifidobacterium [indicum] DSM 20214 = LMG 11587</name>
    <dbReference type="NCBI Taxonomy" id="1341694"/>
    <lineage>
        <taxon>Bacteria</taxon>
        <taxon>Bacillati</taxon>
        <taxon>Actinomycetota</taxon>
        <taxon>Actinomycetes</taxon>
        <taxon>Bifidobacteriales</taxon>
        <taxon>Bifidobacteriaceae</taxon>
        <taxon>Bifidobacterium</taxon>
    </lineage>
</organism>
<dbReference type="Pfam" id="PF00254">
    <property type="entry name" value="FKBP_C"/>
    <property type="match status" value="1"/>
</dbReference>
<dbReference type="Gene3D" id="3.10.50.40">
    <property type="match status" value="1"/>
</dbReference>
<evidence type="ECO:0000256" key="5">
    <source>
        <dbReference type="ARBA" id="ARBA00023235"/>
    </source>
</evidence>
<feature type="region of interest" description="Disordered" evidence="7">
    <location>
        <begin position="45"/>
        <end position="75"/>
    </location>
</feature>
<dbReference type="PROSITE" id="PS50059">
    <property type="entry name" value="FKBP_PPIASE"/>
    <property type="match status" value="1"/>
</dbReference>
<evidence type="ECO:0000256" key="6">
    <source>
        <dbReference type="PROSITE-ProRule" id="PRU00277"/>
    </source>
</evidence>
<evidence type="ECO:0000313" key="10">
    <source>
        <dbReference type="Proteomes" id="UP000028569"/>
    </source>
</evidence>
<proteinExistence type="inferred from homology"/>
<keyword evidence="5 6" id="KW-0413">Isomerase</keyword>
<reference evidence="9 10" key="1">
    <citation type="journal article" date="2014" name="Appl. Environ. Microbiol.">
        <title>Genomic encyclopedia of type strains of the genus Bifidobacterium.</title>
        <authorList>
            <person name="Milani C."/>
            <person name="Lugli G.A."/>
            <person name="Duranti S."/>
            <person name="Turroni F."/>
            <person name="Bottacini F."/>
            <person name="Mangifesta M."/>
            <person name="Sanchez B."/>
            <person name="Viappiani A."/>
            <person name="Mancabelli L."/>
            <person name="Taminiau B."/>
            <person name="Delcenserie V."/>
            <person name="Barrangou R."/>
            <person name="Margolles A."/>
            <person name="van Sinderen D."/>
            <person name="Ventura M."/>
        </authorList>
    </citation>
    <scope>NUCLEOTIDE SEQUENCE [LARGE SCALE GENOMIC DNA]</scope>
    <source>
        <strain evidence="9 10">LMG 11587</strain>
    </source>
</reference>
<dbReference type="InterPro" id="IPR001179">
    <property type="entry name" value="PPIase_FKBP_dom"/>
</dbReference>
<feature type="compositionally biased region" description="Low complexity" evidence="7">
    <location>
        <begin position="45"/>
        <end position="54"/>
    </location>
</feature>
<dbReference type="KEGG" id="bii:BINDI_1192"/>
<sequence length="331" mass="35306">MGQNLHYPLDLGLMTKLNRKSDTIRQFVCAATALALCAGLSACSSSSDAPKSASDTMSGISAKGKPGSKPEISFDTPLKVENQSHQVIQEGDGDVIQDGDRVCTRSVAIDSKTGKEINSTWDEEKPECSIVIDKTSIPAYYDVFRGQKINTTIAIGIDDQQEGGQSGSSKDSQGSSYIMALTFVSKTKDLKRAEGEKVKDIPADLPKISLSNTGKPSLDLNDYKPTNTLVSQTLIKGKGAKVGEHQTVSANYTGWLASDGKQFDSSWDRGQASDFSLDQVVKGWQQGLAGQTVGSQVLVIVPPDLGYGDQEKSGIPANSTLIFVVDILAAY</sequence>
<gene>
    <name evidence="9" type="ORF">BINDI_1192</name>
</gene>
<dbReference type="AlphaFoldDB" id="A0A087VVA9"/>
<dbReference type="Proteomes" id="UP000028569">
    <property type="component" value="Chromosome"/>
</dbReference>
<dbReference type="InterPro" id="IPR046357">
    <property type="entry name" value="PPIase_dom_sf"/>
</dbReference>
<evidence type="ECO:0000256" key="3">
    <source>
        <dbReference type="ARBA" id="ARBA00013194"/>
    </source>
</evidence>
<evidence type="ECO:0000256" key="7">
    <source>
        <dbReference type="SAM" id="MobiDB-lite"/>
    </source>
</evidence>
<keyword evidence="10" id="KW-1185">Reference proteome</keyword>
<dbReference type="SUPFAM" id="SSF54534">
    <property type="entry name" value="FKBP-like"/>
    <property type="match status" value="1"/>
</dbReference>
<evidence type="ECO:0000313" key="9">
    <source>
        <dbReference type="EMBL" id="AIC92450.1"/>
    </source>
</evidence>
<feature type="domain" description="PPIase FKBP-type" evidence="8">
    <location>
        <begin position="245"/>
        <end position="331"/>
    </location>
</feature>
<evidence type="ECO:0000256" key="2">
    <source>
        <dbReference type="ARBA" id="ARBA00006577"/>
    </source>
</evidence>
<protein>
    <recommendedName>
        <fullName evidence="3 6">peptidylprolyl isomerase</fullName>
        <ecNumber evidence="3 6">5.2.1.8</ecNumber>
    </recommendedName>
</protein>
<comment type="similarity">
    <text evidence="2">Belongs to the FKBP-type PPIase family.</text>
</comment>
<dbReference type="HOGENOM" id="CLU_053307_0_0_11"/>
<dbReference type="EMBL" id="CP006018">
    <property type="protein sequence ID" value="AIC92450.1"/>
    <property type="molecule type" value="Genomic_DNA"/>
</dbReference>
<keyword evidence="4 6" id="KW-0697">Rotamase</keyword>
<evidence type="ECO:0000256" key="4">
    <source>
        <dbReference type="ARBA" id="ARBA00023110"/>
    </source>
</evidence>
<dbReference type="PANTHER" id="PTHR43811:SF19">
    <property type="entry name" value="39 KDA FK506-BINDING NUCLEAR PROTEIN"/>
    <property type="match status" value="1"/>
</dbReference>
<dbReference type="EC" id="5.2.1.8" evidence="3 6"/>